<accession>A0A6H5GRT4</accession>
<evidence type="ECO:0000313" key="2">
    <source>
        <dbReference type="Proteomes" id="UP000479000"/>
    </source>
</evidence>
<name>A0A6H5GRT4_9HEMI</name>
<evidence type="ECO:0000313" key="1">
    <source>
        <dbReference type="EMBL" id="CAB0005578.1"/>
    </source>
</evidence>
<organism evidence="1 2">
    <name type="scientific">Nesidiocoris tenuis</name>
    <dbReference type="NCBI Taxonomy" id="355587"/>
    <lineage>
        <taxon>Eukaryota</taxon>
        <taxon>Metazoa</taxon>
        <taxon>Ecdysozoa</taxon>
        <taxon>Arthropoda</taxon>
        <taxon>Hexapoda</taxon>
        <taxon>Insecta</taxon>
        <taxon>Pterygota</taxon>
        <taxon>Neoptera</taxon>
        <taxon>Paraneoptera</taxon>
        <taxon>Hemiptera</taxon>
        <taxon>Heteroptera</taxon>
        <taxon>Panheteroptera</taxon>
        <taxon>Cimicomorpha</taxon>
        <taxon>Miridae</taxon>
        <taxon>Dicyphina</taxon>
        <taxon>Nesidiocoris</taxon>
    </lineage>
</organism>
<reference evidence="1 2" key="1">
    <citation type="submission" date="2020-02" db="EMBL/GenBank/DDBJ databases">
        <authorList>
            <person name="Ferguson B K."/>
        </authorList>
    </citation>
    <scope>NUCLEOTIDE SEQUENCE [LARGE SCALE GENOMIC DNA]</scope>
</reference>
<sequence>MKPWRWTRTLRFKKGRHRTFRPFWNCPKNQTSYPMKNIHLLLLMLSNPHHMMLKVSRKPVRRAWTRSTKTAVAWVGRPGRVPWIIINE</sequence>
<dbReference type="AlphaFoldDB" id="A0A6H5GRT4"/>
<keyword evidence="2" id="KW-1185">Reference proteome</keyword>
<proteinExistence type="predicted"/>
<protein>
    <submittedName>
        <fullName evidence="1">Uncharacterized protein</fullName>
    </submittedName>
</protein>
<dbReference type="Proteomes" id="UP000479000">
    <property type="component" value="Unassembled WGS sequence"/>
</dbReference>
<gene>
    <name evidence="1" type="ORF">NTEN_LOCUS11055</name>
</gene>
<dbReference type="EMBL" id="CADCXU010016551">
    <property type="protein sequence ID" value="CAB0005578.1"/>
    <property type="molecule type" value="Genomic_DNA"/>
</dbReference>